<dbReference type="EMBL" id="RBAH01000047">
    <property type="protein sequence ID" value="RKN62883.1"/>
    <property type="molecule type" value="Genomic_DNA"/>
</dbReference>
<gene>
    <name evidence="2" type="ORF">D7M11_34700</name>
</gene>
<evidence type="ECO:0008006" key="4">
    <source>
        <dbReference type="Google" id="ProtNLM"/>
    </source>
</evidence>
<name>A0A3B0AQW4_9BACL</name>
<dbReference type="Proteomes" id="UP000282311">
    <property type="component" value="Unassembled WGS sequence"/>
</dbReference>
<keyword evidence="3" id="KW-1185">Reference proteome</keyword>
<evidence type="ECO:0000313" key="2">
    <source>
        <dbReference type="EMBL" id="RKN62883.1"/>
    </source>
</evidence>
<dbReference type="Pfam" id="PF17259">
    <property type="entry name" value="DUF5325"/>
    <property type="match status" value="1"/>
</dbReference>
<accession>A0A3B0AQW4</accession>
<keyword evidence="1" id="KW-0812">Transmembrane</keyword>
<dbReference type="OrthoDB" id="2628998at2"/>
<dbReference type="InterPro" id="IPR035211">
    <property type="entry name" value="DUF5325"/>
</dbReference>
<organism evidence="2 3">
    <name type="scientific">Paenibacillus ginsengarvi</name>
    <dbReference type="NCBI Taxonomy" id="400777"/>
    <lineage>
        <taxon>Bacteria</taxon>
        <taxon>Bacillati</taxon>
        <taxon>Bacillota</taxon>
        <taxon>Bacilli</taxon>
        <taxon>Bacillales</taxon>
        <taxon>Paenibacillaceae</taxon>
        <taxon>Paenibacillus</taxon>
    </lineage>
</organism>
<dbReference type="AlphaFoldDB" id="A0A3B0AQW4"/>
<proteinExistence type="predicted"/>
<evidence type="ECO:0000256" key="1">
    <source>
        <dbReference type="SAM" id="Phobius"/>
    </source>
</evidence>
<evidence type="ECO:0000313" key="3">
    <source>
        <dbReference type="Proteomes" id="UP000282311"/>
    </source>
</evidence>
<comment type="caution">
    <text evidence="2">The sequence shown here is derived from an EMBL/GenBank/DDBJ whole genome shotgun (WGS) entry which is preliminary data.</text>
</comment>
<dbReference type="RefSeq" id="WP_120751852.1">
    <property type="nucleotide sequence ID" value="NZ_RBAH01000047.1"/>
</dbReference>
<reference evidence="2 3" key="1">
    <citation type="journal article" date="2007" name="Int. J. Syst. Evol. Microbiol.">
        <title>Paenibacillus ginsengarvi sp. nov., isolated from soil from ginseng cultivation.</title>
        <authorList>
            <person name="Yoon M.H."/>
            <person name="Ten L.N."/>
            <person name="Im W.T."/>
        </authorList>
    </citation>
    <scope>NUCLEOTIDE SEQUENCE [LARGE SCALE GENOMIC DNA]</scope>
    <source>
        <strain evidence="2 3">KCTC 13059</strain>
    </source>
</reference>
<keyword evidence="1" id="KW-1133">Transmembrane helix</keyword>
<sequence length="62" mass="6545">MSRLLSLLFALVGTGLLVGIAAAISYGNIAAVWLCSIGSIAFIGYGFSLKAKLRRKKETPSE</sequence>
<keyword evidence="1" id="KW-0472">Membrane</keyword>
<protein>
    <recommendedName>
        <fullName evidence="4">DUF5325 family protein</fullName>
    </recommendedName>
</protein>
<feature type="transmembrane region" description="Helical" evidence="1">
    <location>
        <begin position="31"/>
        <end position="49"/>
    </location>
</feature>